<organism evidence="3 4">
    <name type="scientific">Polycladospora coralii</name>
    <dbReference type="NCBI Taxonomy" id="2771432"/>
    <lineage>
        <taxon>Bacteria</taxon>
        <taxon>Bacillati</taxon>
        <taxon>Bacillota</taxon>
        <taxon>Bacilli</taxon>
        <taxon>Bacillales</taxon>
        <taxon>Thermoactinomycetaceae</taxon>
        <taxon>Polycladospora</taxon>
    </lineage>
</organism>
<dbReference type="AlphaFoldDB" id="A0A926N952"/>
<dbReference type="Pfam" id="PF02517">
    <property type="entry name" value="Rce1-like"/>
    <property type="match status" value="1"/>
</dbReference>
<dbReference type="GO" id="GO:0008237">
    <property type="term" value="F:metallopeptidase activity"/>
    <property type="evidence" value="ECO:0007669"/>
    <property type="project" value="UniProtKB-KW"/>
</dbReference>
<name>A0A926N952_9BACL</name>
<feature type="transmembrane region" description="Helical" evidence="1">
    <location>
        <begin position="203"/>
        <end position="223"/>
    </location>
</feature>
<keyword evidence="3" id="KW-0378">Hydrolase</keyword>
<gene>
    <name evidence="3" type="ORF">IC620_07025</name>
</gene>
<dbReference type="RefSeq" id="WP_191139537.1">
    <property type="nucleotide sequence ID" value="NZ_JACXAG020000003.1"/>
</dbReference>
<evidence type="ECO:0000256" key="1">
    <source>
        <dbReference type="SAM" id="Phobius"/>
    </source>
</evidence>
<dbReference type="EMBL" id="JACXAH010000008">
    <property type="protein sequence ID" value="MBD1372112.1"/>
    <property type="molecule type" value="Genomic_DNA"/>
</dbReference>
<feature type="domain" description="CAAX prenyl protease 2/Lysostaphin resistance protein A-like" evidence="2">
    <location>
        <begin position="249"/>
        <end position="329"/>
    </location>
</feature>
<comment type="caution">
    <text evidence="3">The sequence shown here is derived from an EMBL/GenBank/DDBJ whole genome shotgun (WGS) entry which is preliminary data.</text>
</comment>
<sequence length="340" mass="37167">MTEVLGNIIMFGMIVLLFYFMNLSEKNRLTSTSSSSMVWAILPYSIVILGYLLIIILGNFFTFILPQVNNDHAFPISIPAENWPAIGLSLIIPSLAALILLIPIVRKGLAKLIPIDANNRVHALALAISMLVFIQLFVTTAIGLDFMAETTEQSSLGTLLASLWSQDIMLAFLSLIGVGFLTRRNLKETLSRLGFVKPRLSQLLIGILIGFLLIILALTLESISSLFQLGQDPAVDELTEDMLGPLFTSFIGILTLGLAAALGEETLFRGALQPRFGLIFTTILFTFTHANYGFSIATLVVFVVGLCLGFVRMRLNTNTAMVIHATYNIGLGLLTYLSFG</sequence>
<dbReference type="GO" id="GO:0004175">
    <property type="term" value="F:endopeptidase activity"/>
    <property type="evidence" value="ECO:0007669"/>
    <property type="project" value="UniProtKB-ARBA"/>
</dbReference>
<feature type="transmembrane region" description="Helical" evidence="1">
    <location>
        <begin position="164"/>
        <end position="182"/>
    </location>
</feature>
<evidence type="ECO:0000259" key="2">
    <source>
        <dbReference type="Pfam" id="PF02517"/>
    </source>
</evidence>
<keyword evidence="4" id="KW-1185">Reference proteome</keyword>
<dbReference type="Proteomes" id="UP000661691">
    <property type="component" value="Unassembled WGS sequence"/>
</dbReference>
<keyword evidence="1" id="KW-0812">Transmembrane</keyword>
<feature type="transmembrane region" description="Helical" evidence="1">
    <location>
        <begin position="243"/>
        <end position="262"/>
    </location>
</feature>
<feature type="transmembrane region" description="Helical" evidence="1">
    <location>
        <begin position="123"/>
        <end position="144"/>
    </location>
</feature>
<evidence type="ECO:0000313" key="3">
    <source>
        <dbReference type="EMBL" id="MBD1372112.1"/>
    </source>
</evidence>
<keyword evidence="1" id="KW-0472">Membrane</keyword>
<dbReference type="InterPro" id="IPR003675">
    <property type="entry name" value="Rce1/LyrA-like_dom"/>
</dbReference>
<dbReference type="GO" id="GO:0080120">
    <property type="term" value="P:CAAX-box protein maturation"/>
    <property type="evidence" value="ECO:0007669"/>
    <property type="project" value="UniProtKB-ARBA"/>
</dbReference>
<feature type="transmembrane region" description="Helical" evidence="1">
    <location>
        <begin position="320"/>
        <end position="339"/>
    </location>
</feature>
<feature type="transmembrane region" description="Helical" evidence="1">
    <location>
        <begin position="36"/>
        <end position="63"/>
    </location>
</feature>
<keyword evidence="1" id="KW-1133">Transmembrane helix</keyword>
<feature type="transmembrane region" description="Helical" evidence="1">
    <location>
        <begin position="83"/>
        <end position="102"/>
    </location>
</feature>
<accession>A0A926N952</accession>
<keyword evidence="3" id="KW-0645">Protease</keyword>
<keyword evidence="3" id="KW-0482">Metalloprotease</keyword>
<reference evidence="3" key="1">
    <citation type="submission" date="2020-09" db="EMBL/GenBank/DDBJ databases">
        <title>A novel bacterium of genus Hazenella, isolated from South China Sea.</title>
        <authorList>
            <person name="Huang H."/>
            <person name="Mo K."/>
            <person name="Hu Y."/>
        </authorList>
    </citation>
    <scope>NUCLEOTIDE SEQUENCE</scope>
    <source>
        <strain evidence="3">IB182357</strain>
    </source>
</reference>
<evidence type="ECO:0000313" key="4">
    <source>
        <dbReference type="Proteomes" id="UP000661691"/>
    </source>
</evidence>
<protein>
    <submittedName>
        <fullName evidence="3">CPBP family intramembrane metalloprotease</fullName>
    </submittedName>
</protein>
<feature type="transmembrane region" description="Helical" evidence="1">
    <location>
        <begin position="6"/>
        <end position="24"/>
    </location>
</feature>
<proteinExistence type="predicted"/>